<organism evidence="1 2">
    <name type="scientific">Slackia piriformis</name>
    <dbReference type="NCBI Taxonomy" id="626934"/>
    <lineage>
        <taxon>Bacteria</taxon>
        <taxon>Bacillati</taxon>
        <taxon>Actinomycetota</taxon>
        <taxon>Coriobacteriia</taxon>
        <taxon>Eggerthellales</taxon>
        <taxon>Eggerthellaceae</taxon>
        <taxon>Slackia</taxon>
    </lineage>
</organism>
<dbReference type="EMBL" id="JAGZSV010000017">
    <property type="protein sequence ID" value="MBS6940219.1"/>
    <property type="molecule type" value="Genomic_DNA"/>
</dbReference>
<evidence type="ECO:0000313" key="1">
    <source>
        <dbReference type="EMBL" id="MBS6940219.1"/>
    </source>
</evidence>
<protein>
    <submittedName>
        <fullName evidence="1">Uncharacterized protein</fullName>
    </submittedName>
</protein>
<name>A0A943Z741_9ACTN</name>
<dbReference type="Proteomes" id="UP000727506">
    <property type="component" value="Unassembled WGS sequence"/>
</dbReference>
<accession>A0A943Z741</accession>
<proteinExistence type="predicted"/>
<evidence type="ECO:0000313" key="2">
    <source>
        <dbReference type="Proteomes" id="UP000727506"/>
    </source>
</evidence>
<dbReference type="AlphaFoldDB" id="A0A943Z741"/>
<comment type="caution">
    <text evidence="1">The sequence shown here is derived from an EMBL/GenBank/DDBJ whole genome shotgun (WGS) entry which is preliminary data.</text>
</comment>
<sequence length="156" mass="17068">MADKNVENDVVEVPQLDETLEVLLLQTLEEAQQRMEDGEDLPPFTATLIDESVFEESHTGSTDECFESARETVEGAQGARAYAFCYDGFVETDDGNKDAIIAEGGVAGEEEGVVLGLLYAEGEEGIEFEEEVCYIAATRNFLADKEPVSDIAEDEE</sequence>
<gene>
    <name evidence="1" type="ORF">KH142_01815</name>
</gene>
<reference evidence="1" key="1">
    <citation type="submission" date="2021-02" db="EMBL/GenBank/DDBJ databases">
        <title>Infant gut strain persistence is associated with maternal origin, phylogeny, and functional potential including surface adhesion and iron acquisition.</title>
        <authorList>
            <person name="Lou Y.C."/>
        </authorList>
    </citation>
    <scope>NUCLEOTIDE SEQUENCE</scope>
    <source>
        <strain evidence="1">L2_039_000G1_dasL2_039_000G1_concoct_11</strain>
    </source>
</reference>